<dbReference type="PROSITE" id="PS51819">
    <property type="entry name" value="VOC"/>
    <property type="match status" value="2"/>
</dbReference>
<accession>A0A814RZS4</accession>
<sequence>MNFKLAHNILRITNPNEFIQFYLNNFGMQNTLIHNTSYNVSLLGYPTNYDENFNKTSSAFPSPTFLELHHAGAVTNISMVNSGSVNVYWKMGITLHDVDHAREILQSKGIKTSDPSQFENIGYVCHLTDPNGFIIELLQHHFQETFLKKHLPKENFRLGYPCCIGQITLQVNDIDKTQNFYGDVLGMELLSIQEVPRYGFTLYFYAWTDEDPPKSEVISTREWLWKRPYTTIELRHFHGTKQIPHFTDLQKDEIGFQGIRIMCTDLDLFKDKMTEENISFNESNGAFGREIVIRDPDNIPIYVTTKFEYHALRTNYHYDPDTDNVL</sequence>
<keyword evidence="4" id="KW-1185">Reference proteome</keyword>
<dbReference type="InterPro" id="IPR018146">
    <property type="entry name" value="Glyoxalase_1_CS"/>
</dbReference>
<evidence type="ECO:0000313" key="4">
    <source>
        <dbReference type="Proteomes" id="UP000663828"/>
    </source>
</evidence>
<dbReference type="SUPFAM" id="SSF54593">
    <property type="entry name" value="Glyoxalase/Bleomycin resistance protein/Dihydroxybiphenyl dioxygenase"/>
    <property type="match status" value="2"/>
</dbReference>
<dbReference type="PANTHER" id="PTHR10374:SF30">
    <property type="entry name" value="LACTOYLGLUTATHIONE LYASE"/>
    <property type="match status" value="1"/>
</dbReference>
<evidence type="ECO:0000259" key="2">
    <source>
        <dbReference type="PROSITE" id="PS51819"/>
    </source>
</evidence>
<gene>
    <name evidence="3" type="ORF">XAT740_LOCUS20406</name>
</gene>
<dbReference type="PANTHER" id="PTHR10374">
    <property type="entry name" value="LACTOYLGLUTATHIONE LYASE GLYOXALASE I"/>
    <property type="match status" value="1"/>
</dbReference>
<dbReference type="InterPro" id="IPR029068">
    <property type="entry name" value="Glyas_Bleomycin-R_OHBP_Dase"/>
</dbReference>
<proteinExistence type="predicted"/>
<name>A0A814RZS4_ADIRI</name>
<dbReference type="GO" id="GO:0046872">
    <property type="term" value="F:metal ion binding"/>
    <property type="evidence" value="ECO:0007669"/>
    <property type="project" value="UniProtKB-KW"/>
</dbReference>
<keyword evidence="1" id="KW-0479">Metal-binding</keyword>
<dbReference type="InterPro" id="IPR037523">
    <property type="entry name" value="VOC_core"/>
</dbReference>
<dbReference type="InterPro" id="IPR004360">
    <property type="entry name" value="Glyas_Fos-R_dOase_dom"/>
</dbReference>
<feature type="domain" description="VOC" evidence="2">
    <location>
        <begin position="4"/>
        <end position="140"/>
    </location>
</feature>
<dbReference type="AlphaFoldDB" id="A0A814RZS4"/>
<reference evidence="3" key="1">
    <citation type="submission" date="2021-02" db="EMBL/GenBank/DDBJ databases">
        <authorList>
            <person name="Nowell W R."/>
        </authorList>
    </citation>
    <scope>NUCLEOTIDE SEQUENCE</scope>
</reference>
<dbReference type="PROSITE" id="PS00934">
    <property type="entry name" value="GLYOXALASE_I_1"/>
    <property type="match status" value="1"/>
</dbReference>
<dbReference type="EMBL" id="CAJNOR010001425">
    <property type="protein sequence ID" value="CAF1140729.1"/>
    <property type="molecule type" value="Genomic_DNA"/>
</dbReference>
<dbReference type="Proteomes" id="UP000663828">
    <property type="component" value="Unassembled WGS sequence"/>
</dbReference>
<feature type="domain" description="VOC" evidence="2">
    <location>
        <begin position="163"/>
        <end position="306"/>
    </location>
</feature>
<comment type="caution">
    <text evidence="3">The sequence shown here is derived from an EMBL/GenBank/DDBJ whole genome shotgun (WGS) entry which is preliminary data.</text>
</comment>
<evidence type="ECO:0000313" key="3">
    <source>
        <dbReference type="EMBL" id="CAF1140729.1"/>
    </source>
</evidence>
<dbReference type="GO" id="GO:0004462">
    <property type="term" value="F:lactoylglutathione lyase activity"/>
    <property type="evidence" value="ECO:0007669"/>
    <property type="project" value="InterPro"/>
</dbReference>
<dbReference type="Pfam" id="PF00903">
    <property type="entry name" value="Glyoxalase"/>
    <property type="match status" value="1"/>
</dbReference>
<protein>
    <recommendedName>
        <fullName evidence="2">VOC domain-containing protein</fullName>
    </recommendedName>
</protein>
<evidence type="ECO:0000256" key="1">
    <source>
        <dbReference type="ARBA" id="ARBA00022723"/>
    </source>
</evidence>
<organism evidence="3 4">
    <name type="scientific">Adineta ricciae</name>
    <name type="common">Rotifer</name>
    <dbReference type="NCBI Taxonomy" id="249248"/>
    <lineage>
        <taxon>Eukaryota</taxon>
        <taxon>Metazoa</taxon>
        <taxon>Spiralia</taxon>
        <taxon>Gnathifera</taxon>
        <taxon>Rotifera</taxon>
        <taxon>Eurotatoria</taxon>
        <taxon>Bdelloidea</taxon>
        <taxon>Adinetida</taxon>
        <taxon>Adinetidae</taxon>
        <taxon>Adineta</taxon>
    </lineage>
</organism>
<dbReference type="Gene3D" id="3.10.180.10">
    <property type="entry name" value="2,3-Dihydroxybiphenyl 1,2-Dioxygenase, domain 1"/>
    <property type="match status" value="2"/>
</dbReference>